<dbReference type="InParanoid" id="A0A1E7EV23"/>
<proteinExistence type="predicted"/>
<evidence type="ECO:0000313" key="3">
    <source>
        <dbReference type="EMBL" id="OEU09868.1"/>
    </source>
</evidence>
<dbReference type="GO" id="GO:0005737">
    <property type="term" value="C:cytoplasm"/>
    <property type="evidence" value="ECO:0007669"/>
    <property type="project" value="UniProtKB-ARBA"/>
</dbReference>
<dbReference type="PROSITE" id="PS51532">
    <property type="entry name" value="PITH"/>
    <property type="match status" value="1"/>
</dbReference>
<evidence type="ECO:0000259" key="2">
    <source>
        <dbReference type="PROSITE" id="PS51532"/>
    </source>
</evidence>
<evidence type="ECO:0000313" key="4">
    <source>
        <dbReference type="Proteomes" id="UP000095751"/>
    </source>
</evidence>
<keyword evidence="4" id="KW-1185">Reference proteome</keyword>
<dbReference type="EMBL" id="KV784374">
    <property type="protein sequence ID" value="OEU09868.1"/>
    <property type="molecule type" value="Genomic_DNA"/>
</dbReference>
<accession>A0A1E7EV23</accession>
<dbReference type="Pfam" id="PF06201">
    <property type="entry name" value="PITH"/>
    <property type="match status" value="1"/>
</dbReference>
<name>A0A1E7EV23_9STRA</name>
<dbReference type="InterPro" id="IPR008979">
    <property type="entry name" value="Galactose-bd-like_sf"/>
</dbReference>
<dbReference type="Gene3D" id="2.60.120.470">
    <property type="entry name" value="PITH domain"/>
    <property type="match status" value="1"/>
</dbReference>
<feature type="domain" description="PITH" evidence="2">
    <location>
        <begin position="16"/>
        <end position="187"/>
    </location>
</feature>
<protein>
    <submittedName>
        <fullName evidence="3">DUF1000-domain-containing protein</fullName>
    </submittedName>
</protein>
<sequence>MFSGAEAGPAAAASGDAAAAGTKLIDLTDKLDKSGCYARNEDTRFPWTNLSIGDTRLGCKSDADEQLILHFAFQESVKVHSIKLTEFNNGIEPENNPTRILLFVNRDNLGFEDVEDVDPTTVIELTSDDLKENADNTLLKFVQYQRVNSITMFVEDNNGGDITALGALKFFGKTVATTNMADFKKQG</sequence>
<dbReference type="SUPFAM" id="SSF49785">
    <property type="entry name" value="Galactose-binding domain-like"/>
    <property type="match status" value="1"/>
</dbReference>
<reference evidence="3 4" key="1">
    <citation type="submission" date="2016-09" db="EMBL/GenBank/DDBJ databases">
        <title>Extensive genetic diversity and differential bi-allelic expression allows diatom success in the polar Southern Ocean.</title>
        <authorList>
            <consortium name="DOE Joint Genome Institute"/>
            <person name="Mock T."/>
            <person name="Otillar R.P."/>
            <person name="Strauss J."/>
            <person name="Dupont C."/>
            <person name="Frickenhaus S."/>
            <person name="Maumus F."/>
            <person name="Mcmullan M."/>
            <person name="Sanges R."/>
            <person name="Schmutz J."/>
            <person name="Toseland A."/>
            <person name="Valas R."/>
            <person name="Veluchamy A."/>
            <person name="Ward B.J."/>
            <person name="Allen A."/>
            <person name="Barry K."/>
            <person name="Falciatore A."/>
            <person name="Ferrante M."/>
            <person name="Fortunato A.E."/>
            <person name="Gloeckner G."/>
            <person name="Gruber A."/>
            <person name="Hipkin R."/>
            <person name="Janech M."/>
            <person name="Kroth P."/>
            <person name="Leese F."/>
            <person name="Lindquist E."/>
            <person name="Lyon B.R."/>
            <person name="Martin J."/>
            <person name="Mayer C."/>
            <person name="Parker M."/>
            <person name="Quesneville H."/>
            <person name="Raymond J."/>
            <person name="Uhlig C."/>
            <person name="Valentin K.U."/>
            <person name="Worden A.Z."/>
            <person name="Armbrust E.V."/>
            <person name="Bowler C."/>
            <person name="Green B."/>
            <person name="Moulton V."/>
            <person name="Van Oosterhout C."/>
            <person name="Grigoriev I."/>
        </authorList>
    </citation>
    <scope>NUCLEOTIDE SEQUENCE [LARGE SCALE GENOMIC DNA]</scope>
    <source>
        <strain evidence="3 4">CCMP1102</strain>
    </source>
</reference>
<dbReference type="OrthoDB" id="2121326at2759"/>
<dbReference type="KEGG" id="fcy:FRACYDRAFT_220435"/>
<dbReference type="Proteomes" id="UP000095751">
    <property type="component" value="Unassembled WGS sequence"/>
</dbReference>
<keyword evidence="1" id="KW-1015">Disulfide bond</keyword>
<dbReference type="AlphaFoldDB" id="A0A1E7EV23"/>
<dbReference type="PANTHER" id="PTHR46115">
    <property type="entry name" value="THIOREDOXIN-LIKE PROTEIN 1"/>
    <property type="match status" value="1"/>
</dbReference>
<dbReference type="InterPro" id="IPR010400">
    <property type="entry name" value="PITH_dom"/>
</dbReference>
<gene>
    <name evidence="3" type="ORF">FRACYDRAFT_220435</name>
</gene>
<organism evidence="3 4">
    <name type="scientific">Fragilariopsis cylindrus CCMP1102</name>
    <dbReference type="NCBI Taxonomy" id="635003"/>
    <lineage>
        <taxon>Eukaryota</taxon>
        <taxon>Sar</taxon>
        <taxon>Stramenopiles</taxon>
        <taxon>Ochrophyta</taxon>
        <taxon>Bacillariophyta</taxon>
        <taxon>Bacillariophyceae</taxon>
        <taxon>Bacillariophycidae</taxon>
        <taxon>Bacillariales</taxon>
        <taxon>Bacillariaceae</taxon>
        <taxon>Fragilariopsis</taxon>
    </lineage>
</organism>
<dbReference type="InterPro" id="IPR037047">
    <property type="entry name" value="PITH_dom_sf"/>
</dbReference>
<evidence type="ECO:0000256" key="1">
    <source>
        <dbReference type="ARBA" id="ARBA00023157"/>
    </source>
</evidence>